<dbReference type="InterPro" id="IPR029047">
    <property type="entry name" value="HSP70_peptide-bd_sf"/>
</dbReference>
<dbReference type="PRINTS" id="PR00301">
    <property type="entry name" value="HEATSHOCK70"/>
</dbReference>
<dbReference type="Pfam" id="PF00012">
    <property type="entry name" value="HSP70"/>
    <property type="match status" value="1"/>
</dbReference>
<dbReference type="STRING" id="1754191.A0A1Y1UXW6"/>
<dbReference type="EMBL" id="MCFH01000054">
    <property type="protein sequence ID" value="ORX43216.1"/>
    <property type="molecule type" value="Genomic_DNA"/>
</dbReference>
<evidence type="ECO:0000313" key="3">
    <source>
        <dbReference type="EMBL" id="ORX43216.1"/>
    </source>
</evidence>
<sequence length="177" mass="20001">MKKTIIINFKFNLVIIYVYISNNNNNSENTAVVYGEAIQAVYLSSSLSESIKSLNLQDVILLLLGVDSSGGITTYFIIKRNSPIPIKKTVTRVTCHDNQSSVRFRVCQGERSLVKDNTILGELTIERIIKAPRGETEFDLTFEIDKNCILNVSAVERSIKLLFRVMKEDNIKKKLVV</sequence>
<dbReference type="GO" id="GO:0140662">
    <property type="term" value="F:ATP-dependent protein folding chaperone"/>
    <property type="evidence" value="ECO:0007669"/>
    <property type="project" value="InterPro"/>
</dbReference>
<keyword evidence="2" id="KW-0067">ATP-binding</keyword>
<dbReference type="SUPFAM" id="SSF100920">
    <property type="entry name" value="Heat shock protein 70kD (HSP70), peptide-binding domain"/>
    <property type="match status" value="1"/>
</dbReference>
<dbReference type="GO" id="GO:0005524">
    <property type="term" value="F:ATP binding"/>
    <property type="evidence" value="ECO:0007669"/>
    <property type="project" value="UniProtKB-KW"/>
</dbReference>
<proteinExistence type="predicted"/>
<reference evidence="3 4" key="1">
    <citation type="submission" date="2016-08" db="EMBL/GenBank/DDBJ databases">
        <title>Genomes of anaerobic fungi encode conserved fungal cellulosomes for biomass hydrolysis.</title>
        <authorList>
            <consortium name="DOE Joint Genome Institute"/>
            <person name="Haitjema C.H."/>
            <person name="Gilmore S.P."/>
            <person name="Henske J.K."/>
            <person name="Solomon K.V."/>
            <person name="De Groot R."/>
            <person name="Kuo A."/>
            <person name="Mondo S.J."/>
            <person name="Salamov A.A."/>
            <person name="Labutti K."/>
            <person name="Zhao Z."/>
            <person name="Chiniquy J."/>
            <person name="Barry K."/>
            <person name="Brewer H.M."/>
            <person name="Purvine S.O."/>
            <person name="Wright A.T."/>
            <person name="Boxma B."/>
            <person name="Van Alen T."/>
            <person name="Hackstein J.H."/>
            <person name="Baker S.E."/>
            <person name="Grigoriev I.V."/>
            <person name="O'Malley M.A."/>
        </authorList>
    </citation>
    <scope>NUCLEOTIDE SEQUENCE [LARGE SCALE GENOMIC DNA]</scope>
    <source>
        <strain evidence="4">finn</strain>
    </source>
</reference>
<keyword evidence="3" id="KW-0346">Stress response</keyword>
<dbReference type="Gene3D" id="2.60.34.10">
    <property type="entry name" value="Substrate Binding Domain Of DNAk, Chain A, domain 1"/>
    <property type="match status" value="1"/>
</dbReference>
<dbReference type="InterPro" id="IPR013126">
    <property type="entry name" value="Hsp_70_fam"/>
</dbReference>
<organism evidence="3 4">
    <name type="scientific">Piromyces finnis</name>
    <dbReference type="NCBI Taxonomy" id="1754191"/>
    <lineage>
        <taxon>Eukaryota</taxon>
        <taxon>Fungi</taxon>
        <taxon>Fungi incertae sedis</taxon>
        <taxon>Chytridiomycota</taxon>
        <taxon>Chytridiomycota incertae sedis</taxon>
        <taxon>Neocallimastigomycetes</taxon>
        <taxon>Neocallimastigales</taxon>
        <taxon>Neocallimastigaceae</taxon>
        <taxon>Piromyces</taxon>
    </lineage>
</organism>
<accession>A0A1Y1UXW6</accession>
<gene>
    <name evidence="3" type="ORF">BCR36DRAFT_415625</name>
</gene>
<evidence type="ECO:0000256" key="2">
    <source>
        <dbReference type="ARBA" id="ARBA00022840"/>
    </source>
</evidence>
<keyword evidence="4" id="KW-1185">Reference proteome</keyword>
<comment type="caution">
    <text evidence="3">The sequence shown here is derived from an EMBL/GenBank/DDBJ whole genome shotgun (WGS) entry which is preliminary data.</text>
</comment>
<dbReference type="OrthoDB" id="3260447at2759"/>
<reference evidence="3 4" key="2">
    <citation type="submission" date="2016-08" db="EMBL/GenBank/DDBJ databases">
        <title>Pervasive Adenine N6-methylation of Active Genes in Fungi.</title>
        <authorList>
            <consortium name="DOE Joint Genome Institute"/>
            <person name="Mondo S.J."/>
            <person name="Dannebaum R.O."/>
            <person name="Kuo R.C."/>
            <person name="Labutti K."/>
            <person name="Haridas S."/>
            <person name="Kuo A."/>
            <person name="Salamov A."/>
            <person name="Ahrendt S.R."/>
            <person name="Lipzen A."/>
            <person name="Sullivan W."/>
            <person name="Andreopoulos W.B."/>
            <person name="Clum A."/>
            <person name="Lindquist E."/>
            <person name="Daum C."/>
            <person name="Ramamoorthy G.K."/>
            <person name="Gryganskyi A."/>
            <person name="Culley D."/>
            <person name="Magnuson J.K."/>
            <person name="James T.Y."/>
            <person name="O'Malley M.A."/>
            <person name="Stajich J.E."/>
            <person name="Spatafora J.W."/>
            <person name="Visel A."/>
            <person name="Grigoriev I.V."/>
        </authorList>
    </citation>
    <scope>NUCLEOTIDE SEQUENCE [LARGE SCALE GENOMIC DNA]</scope>
    <source>
        <strain evidence="4">finn</strain>
    </source>
</reference>
<dbReference type="AlphaFoldDB" id="A0A1Y1UXW6"/>
<dbReference type="PANTHER" id="PTHR19375">
    <property type="entry name" value="HEAT SHOCK PROTEIN 70KDA"/>
    <property type="match status" value="1"/>
</dbReference>
<name>A0A1Y1UXW6_9FUNG</name>
<dbReference type="Proteomes" id="UP000193719">
    <property type="component" value="Unassembled WGS sequence"/>
</dbReference>
<evidence type="ECO:0000256" key="1">
    <source>
        <dbReference type="ARBA" id="ARBA00022741"/>
    </source>
</evidence>
<protein>
    <submittedName>
        <fullName evidence="3">Heat shock protein 70kD, peptide-binding domain-containing protein</fullName>
    </submittedName>
</protein>
<evidence type="ECO:0000313" key="4">
    <source>
        <dbReference type="Proteomes" id="UP000193719"/>
    </source>
</evidence>
<keyword evidence="1" id="KW-0547">Nucleotide-binding</keyword>